<evidence type="ECO:0000313" key="2">
    <source>
        <dbReference type="EMBL" id="KAK1354285.1"/>
    </source>
</evidence>
<dbReference type="SUPFAM" id="SSF54593">
    <property type="entry name" value="Glyoxalase/Bleomycin resistance protein/Dihydroxybiphenyl dioxygenase"/>
    <property type="match status" value="1"/>
</dbReference>
<dbReference type="PANTHER" id="PTHR34109:SF1">
    <property type="entry name" value="VOC DOMAIN-CONTAINING PROTEIN"/>
    <property type="match status" value="1"/>
</dbReference>
<accession>A0AAD8LXP3</accession>
<dbReference type="InterPro" id="IPR029068">
    <property type="entry name" value="Glyas_Bleomycin-R_OHBP_Dase"/>
</dbReference>
<feature type="domain" description="Glyoxalase/fosfomycin resistance/dioxygenase" evidence="1">
    <location>
        <begin position="102"/>
        <end position="217"/>
    </location>
</feature>
<protein>
    <submittedName>
        <fullName evidence="2">VOC domain-containing protein</fullName>
    </submittedName>
</protein>
<organism evidence="2 3">
    <name type="scientific">Heracleum sosnowskyi</name>
    <dbReference type="NCBI Taxonomy" id="360622"/>
    <lineage>
        <taxon>Eukaryota</taxon>
        <taxon>Viridiplantae</taxon>
        <taxon>Streptophyta</taxon>
        <taxon>Embryophyta</taxon>
        <taxon>Tracheophyta</taxon>
        <taxon>Spermatophyta</taxon>
        <taxon>Magnoliopsida</taxon>
        <taxon>eudicotyledons</taxon>
        <taxon>Gunneridae</taxon>
        <taxon>Pentapetalae</taxon>
        <taxon>asterids</taxon>
        <taxon>campanulids</taxon>
        <taxon>Apiales</taxon>
        <taxon>Apiaceae</taxon>
        <taxon>Apioideae</taxon>
        <taxon>apioid superclade</taxon>
        <taxon>Tordylieae</taxon>
        <taxon>Tordyliinae</taxon>
        <taxon>Heracleum</taxon>
    </lineage>
</organism>
<reference evidence="2" key="2">
    <citation type="submission" date="2023-05" db="EMBL/GenBank/DDBJ databases">
        <authorList>
            <person name="Schelkunov M.I."/>
        </authorList>
    </citation>
    <scope>NUCLEOTIDE SEQUENCE</scope>
    <source>
        <strain evidence="2">Hsosn_3</strain>
        <tissue evidence="2">Leaf</tissue>
    </source>
</reference>
<evidence type="ECO:0000259" key="1">
    <source>
        <dbReference type="Pfam" id="PF00903"/>
    </source>
</evidence>
<comment type="caution">
    <text evidence="2">The sequence shown here is derived from an EMBL/GenBank/DDBJ whole genome shotgun (WGS) entry which is preliminary data.</text>
</comment>
<dbReference type="AlphaFoldDB" id="A0AAD8LXP3"/>
<dbReference type="Gene3D" id="3.10.180.10">
    <property type="entry name" value="2,3-Dihydroxybiphenyl 1,2-Dioxygenase, domain 1"/>
    <property type="match status" value="1"/>
</dbReference>
<dbReference type="PANTHER" id="PTHR34109">
    <property type="entry name" value="BNAUNNG04460D PROTEIN-RELATED"/>
    <property type="match status" value="1"/>
</dbReference>
<reference evidence="2" key="1">
    <citation type="submission" date="2023-02" db="EMBL/GenBank/DDBJ databases">
        <title>Genome of toxic invasive species Heracleum sosnowskyi carries increased number of genes despite the absence of recent whole-genome duplications.</title>
        <authorList>
            <person name="Schelkunov M."/>
            <person name="Shtratnikova V."/>
            <person name="Makarenko M."/>
            <person name="Klepikova A."/>
            <person name="Omelchenko D."/>
            <person name="Novikova G."/>
            <person name="Obukhova E."/>
            <person name="Bogdanov V."/>
            <person name="Penin A."/>
            <person name="Logacheva M."/>
        </authorList>
    </citation>
    <scope>NUCLEOTIDE SEQUENCE</scope>
    <source>
        <strain evidence="2">Hsosn_3</strain>
        <tissue evidence="2">Leaf</tissue>
    </source>
</reference>
<dbReference type="InterPro" id="IPR004360">
    <property type="entry name" value="Glyas_Fos-R_dOase_dom"/>
</dbReference>
<dbReference type="Proteomes" id="UP001237642">
    <property type="component" value="Unassembled WGS sequence"/>
</dbReference>
<proteinExistence type="predicted"/>
<dbReference type="Pfam" id="PF00903">
    <property type="entry name" value="Glyoxalase"/>
    <property type="match status" value="1"/>
</dbReference>
<name>A0AAD8LXP3_9APIA</name>
<keyword evidence="3" id="KW-1185">Reference proteome</keyword>
<sequence>MPSDMAKVPSKQAVFALRRFESFRLMRQKLERARQWKAEKIIEKKKHMPPIVTKLCPSAIDPNEDCFTMTLDVRPMPVPRVAMATPKIATDGMPHCVTRPSLVINSNNFSEALIFYEAAFGAEVIQFQKKRKMRDMIISESLLKIGAQTYSIFGRSHDNDCTPYGAHFSLSTDDVGSVVNKALAAGAALSGKLVQVYSRCLMWCKLVKVDDPYGNVWIVHSKLCSSCLQSFMLLV</sequence>
<evidence type="ECO:0000313" key="3">
    <source>
        <dbReference type="Proteomes" id="UP001237642"/>
    </source>
</evidence>
<dbReference type="EMBL" id="JAUIZM010000011">
    <property type="protein sequence ID" value="KAK1354285.1"/>
    <property type="molecule type" value="Genomic_DNA"/>
</dbReference>
<gene>
    <name evidence="2" type="ORF">POM88_047541</name>
</gene>